<sequence length="1088" mass="122864">MNWLRGNSGDGEAEGAKEDVRQPSAPSGSNPISREEMIRRRNMRFANIGKAVQKEGNSTEAQQKDQPVAKKPAVEKNETPTAKEENVVATPKVVPKATRPPMSTEQLISASLSKILMSSLGKPVPKTTFLEDLTMDIKQELELGDEDPIYLSEANADRIIFERITKFPEVIEFLVDSFSRGVEELRRTKNEDIRRTAESTMNILALWVGRILASPEDFVSYPTSAARMAEWFALRLASRGVPFSLLESLVSNFEGQDETVSLSQILEPIFAYFADSNLKSNLMSPRLIPNLKGLSTLLSNKTIAQKFTESPRFLPKDRFKAGKDVKESLLGRILGVSLLDDTGLQAEFFPDPLNTSAAEVQSNIFSLRETLKAYWENVAKIFMCLFESGVTGRSAALDWVAVVSKLNGDRKKTYFNRDEVVGDGFILNLVVVMLKVCAPFAVPSSPKLEKIDPTYVLSDVRVDYSEETRLGVAAGSLERIEPGNSSSPRAAYRHVINLEPTDLVDENQVPLPRNPNGEDVVEVSSKFGFITETFYLTGSLLEIGYSSTYSLYGNTLMRINELRSQVDRVQSMGAGMGPLGGFREVMLKKLEKETLEEARRKLCYDVYLIENDQDDPDLISFAAASSSYLLRLLCFGKPPELPLSVPPSMKAAVQVEAMVDDIVNIMINSLRYDPEAVDRSVALIDNILTLSVVAINSPLHFKNPYLRSRLAELLWLMAPRTNGRHGMRRNTAYQAAFESHPFLKKYLMRAIFRLYVDVETTGSSSQFYDKFSSRFYLSDILMELWDDQHYRRSLHELVAVNERLVLNTINMLLNDANWLLDSTLDTLQELHGLQMMMDNPAEWNSLTQEQQQEKRQRFAEIEKKLKTTLQLANSSVKVLVALTGDGNIRKVFLRPEMVERVAVMLNYYLKQLVGPRCQELKVKNKEDYGWEPKNLLTDIMRAYLNLAKSDKFAAAIAIDHRSYSEAIFLSAIDKATRIRFLRPPEIQEFRSLLQEIQKTGKLEEMEAELFADAPDEFLDPIMSTLMQDPVTLPASGMVCDRPVIERHLLSDPTDPFNRKPLKAEHLIPNVELQERIRDYMNSKKAGAR</sequence>
<dbReference type="GO" id="GO:0000209">
    <property type="term" value="P:protein polyubiquitination"/>
    <property type="evidence" value="ECO:0007669"/>
    <property type="project" value="TreeGrafter"/>
</dbReference>
<feature type="region of interest" description="Disordered" evidence="11">
    <location>
        <begin position="1"/>
        <end position="85"/>
    </location>
</feature>
<evidence type="ECO:0000256" key="2">
    <source>
        <dbReference type="ARBA" id="ARBA00004123"/>
    </source>
</evidence>
<dbReference type="UniPathway" id="UPA00143"/>
<keyword evidence="7" id="KW-0963">Cytoplasm</keyword>
<dbReference type="GO" id="GO:0006511">
    <property type="term" value="P:ubiquitin-dependent protein catabolic process"/>
    <property type="evidence" value="ECO:0007669"/>
    <property type="project" value="InterPro"/>
</dbReference>
<accession>A0A7S3ABI8</accession>
<comment type="similarity">
    <text evidence="5">Belongs to the ubiquitin conjugation factor E4 family.</text>
</comment>
<dbReference type="GO" id="GO:0034450">
    <property type="term" value="F:ubiquitin-ubiquitin ligase activity"/>
    <property type="evidence" value="ECO:0007669"/>
    <property type="project" value="InterPro"/>
</dbReference>
<keyword evidence="8" id="KW-0808">Transferase</keyword>
<dbReference type="InterPro" id="IPR045132">
    <property type="entry name" value="UBE4"/>
</dbReference>
<dbReference type="GO" id="GO:0000151">
    <property type="term" value="C:ubiquitin ligase complex"/>
    <property type="evidence" value="ECO:0007669"/>
    <property type="project" value="InterPro"/>
</dbReference>
<dbReference type="SUPFAM" id="SSF57850">
    <property type="entry name" value="RING/U-box"/>
    <property type="match status" value="1"/>
</dbReference>
<evidence type="ECO:0000259" key="12">
    <source>
        <dbReference type="PROSITE" id="PS51698"/>
    </source>
</evidence>
<dbReference type="GO" id="GO:0005737">
    <property type="term" value="C:cytoplasm"/>
    <property type="evidence" value="ECO:0007669"/>
    <property type="project" value="UniProtKB-SubCell"/>
</dbReference>
<evidence type="ECO:0000256" key="5">
    <source>
        <dbReference type="ARBA" id="ARBA00007434"/>
    </source>
</evidence>
<evidence type="ECO:0000256" key="10">
    <source>
        <dbReference type="ARBA" id="ARBA00023242"/>
    </source>
</evidence>
<proteinExistence type="inferred from homology"/>
<evidence type="ECO:0000256" key="7">
    <source>
        <dbReference type="ARBA" id="ARBA00022490"/>
    </source>
</evidence>
<protein>
    <recommendedName>
        <fullName evidence="6">RING-type E3 ubiquitin transferase</fullName>
        <ecNumber evidence="6">2.3.2.27</ecNumber>
    </recommendedName>
</protein>
<keyword evidence="9" id="KW-0833">Ubl conjugation pathway</keyword>
<comment type="pathway">
    <text evidence="4">Protein modification; protein ubiquitination.</text>
</comment>
<name>A0A7S3ABI8_9RHOD</name>
<dbReference type="PANTHER" id="PTHR13931">
    <property type="entry name" value="UBIQUITINATION FACTOR E4"/>
    <property type="match status" value="1"/>
</dbReference>
<dbReference type="InterPro" id="IPR019474">
    <property type="entry name" value="Ub_conjug_fac_E4_core"/>
</dbReference>
<dbReference type="GO" id="GO:0036503">
    <property type="term" value="P:ERAD pathway"/>
    <property type="evidence" value="ECO:0007669"/>
    <property type="project" value="InterPro"/>
</dbReference>
<evidence type="ECO:0000256" key="9">
    <source>
        <dbReference type="ARBA" id="ARBA00022786"/>
    </source>
</evidence>
<evidence type="ECO:0000256" key="3">
    <source>
        <dbReference type="ARBA" id="ARBA00004496"/>
    </source>
</evidence>
<evidence type="ECO:0000256" key="1">
    <source>
        <dbReference type="ARBA" id="ARBA00000900"/>
    </source>
</evidence>
<dbReference type="Pfam" id="PF10408">
    <property type="entry name" value="Ufd2P_core"/>
    <property type="match status" value="1"/>
</dbReference>
<evidence type="ECO:0000256" key="8">
    <source>
        <dbReference type="ARBA" id="ARBA00022679"/>
    </source>
</evidence>
<dbReference type="Pfam" id="PF04564">
    <property type="entry name" value="U-box"/>
    <property type="match status" value="1"/>
</dbReference>
<feature type="compositionally biased region" description="Polar residues" evidence="11">
    <location>
        <begin position="55"/>
        <end position="65"/>
    </location>
</feature>
<evidence type="ECO:0000256" key="11">
    <source>
        <dbReference type="SAM" id="MobiDB-lite"/>
    </source>
</evidence>
<dbReference type="EMBL" id="HBHW01043699">
    <property type="protein sequence ID" value="CAE0065813.1"/>
    <property type="molecule type" value="Transcribed_RNA"/>
</dbReference>
<dbReference type="Gene3D" id="3.30.40.10">
    <property type="entry name" value="Zinc/RING finger domain, C3HC4 (zinc finger)"/>
    <property type="match status" value="1"/>
</dbReference>
<gene>
    <name evidence="13" type="ORF">RMAR00112_LOCUS33885</name>
</gene>
<dbReference type="SMART" id="SM00504">
    <property type="entry name" value="Ubox"/>
    <property type="match status" value="1"/>
</dbReference>
<keyword evidence="10" id="KW-0539">Nucleus</keyword>
<evidence type="ECO:0000256" key="6">
    <source>
        <dbReference type="ARBA" id="ARBA00012483"/>
    </source>
</evidence>
<dbReference type="EC" id="2.3.2.27" evidence="6"/>
<evidence type="ECO:0000256" key="4">
    <source>
        <dbReference type="ARBA" id="ARBA00004906"/>
    </source>
</evidence>
<organism evidence="13">
    <name type="scientific">Rhodosorus marinus</name>
    <dbReference type="NCBI Taxonomy" id="101924"/>
    <lineage>
        <taxon>Eukaryota</taxon>
        <taxon>Rhodophyta</taxon>
        <taxon>Stylonematophyceae</taxon>
        <taxon>Stylonematales</taxon>
        <taxon>Stylonemataceae</taxon>
        <taxon>Rhodosorus</taxon>
    </lineage>
</organism>
<feature type="domain" description="U-box" evidence="12">
    <location>
        <begin position="1012"/>
        <end position="1086"/>
    </location>
</feature>
<dbReference type="GO" id="GO:0005634">
    <property type="term" value="C:nucleus"/>
    <property type="evidence" value="ECO:0007669"/>
    <property type="project" value="UniProtKB-SubCell"/>
</dbReference>
<dbReference type="FunFam" id="3.30.40.10:FF:000055">
    <property type="entry name" value="Ubiquitin conjugation factor e4 a"/>
    <property type="match status" value="1"/>
</dbReference>
<dbReference type="AlphaFoldDB" id="A0A7S3ABI8"/>
<dbReference type="PANTHER" id="PTHR13931:SF2">
    <property type="entry name" value="UBIQUITIN CONJUGATION FACTOR E4 B"/>
    <property type="match status" value="1"/>
</dbReference>
<dbReference type="InterPro" id="IPR003613">
    <property type="entry name" value="Ubox_domain"/>
</dbReference>
<feature type="compositionally biased region" description="Basic and acidic residues" evidence="11">
    <location>
        <begin position="72"/>
        <end position="85"/>
    </location>
</feature>
<reference evidence="13" key="1">
    <citation type="submission" date="2021-01" db="EMBL/GenBank/DDBJ databases">
        <authorList>
            <person name="Corre E."/>
            <person name="Pelletier E."/>
            <person name="Niang G."/>
            <person name="Scheremetjew M."/>
            <person name="Finn R."/>
            <person name="Kale V."/>
            <person name="Holt S."/>
            <person name="Cochrane G."/>
            <person name="Meng A."/>
            <person name="Brown T."/>
            <person name="Cohen L."/>
        </authorList>
    </citation>
    <scope>NUCLEOTIDE SEQUENCE</scope>
    <source>
        <strain evidence="13">CCMP 769</strain>
    </source>
</reference>
<dbReference type="CDD" id="cd16658">
    <property type="entry name" value="RING-Ubox_UBE4B"/>
    <property type="match status" value="1"/>
</dbReference>
<dbReference type="InterPro" id="IPR013083">
    <property type="entry name" value="Znf_RING/FYVE/PHD"/>
</dbReference>
<dbReference type="PROSITE" id="PS51698">
    <property type="entry name" value="U_BOX"/>
    <property type="match status" value="1"/>
</dbReference>
<evidence type="ECO:0000313" key="13">
    <source>
        <dbReference type="EMBL" id="CAE0065813.1"/>
    </source>
</evidence>
<comment type="catalytic activity">
    <reaction evidence="1">
        <text>S-ubiquitinyl-[E2 ubiquitin-conjugating enzyme]-L-cysteine + [acceptor protein]-L-lysine = [E2 ubiquitin-conjugating enzyme]-L-cysteine + N(6)-ubiquitinyl-[acceptor protein]-L-lysine.</text>
        <dbReference type="EC" id="2.3.2.27"/>
    </reaction>
</comment>
<comment type="subcellular location">
    <subcellularLocation>
        <location evidence="3">Cytoplasm</location>
    </subcellularLocation>
    <subcellularLocation>
        <location evidence="2">Nucleus</location>
    </subcellularLocation>
</comment>